<dbReference type="Proteomes" id="UP001432209">
    <property type="component" value="Chromosome"/>
</dbReference>
<sequence>MGTAREEDASAGRGEGGESRQTARRTQILQGATAVFARLGYHGARMDDIVKESGLSKGTIYWYFTSKEEIAVELVHQLLRAEEESMELPREEGVTPEARLGAMAEDFTRSLREDPVRAPLALELLALGQRIPAIKTYFAGYHEKYLALLAELLGAASGRAPTEKRVRSAAVAVTAMVDGWALHEALNPEHAATGESLGEAVAVLIDGLRS</sequence>
<feature type="DNA-binding region" description="H-T-H motif" evidence="5">
    <location>
        <begin position="45"/>
        <end position="64"/>
    </location>
</feature>
<evidence type="ECO:0000256" key="4">
    <source>
        <dbReference type="ARBA" id="ARBA00023163"/>
    </source>
</evidence>
<gene>
    <name evidence="8" type="ORF">OG442_09850</name>
</gene>
<dbReference type="EMBL" id="CP109495">
    <property type="protein sequence ID" value="WUX51816.1"/>
    <property type="molecule type" value="Genomic_DNA"/>
</dbReference>
<keyword evidence="4" id="KW-0804">Transcription</keyword>
<dbReference type="PANTHER" id="PTHR30055:SF146">
    <property type="entry name" value="HTH-TYPE TRANSCRIPTIONAL DUAL REGULATOR CECR"/>
    <property type="match status" value="1"/>
</dbReference>
<dbReference type="SUPFAM" id="SSF48498">
    <property type="entry name" value="Tetracyclin repressor-like, C-terminal domain"/>
    <property type="match status" value="1"/>
</dbReference>
<evidence type="ECO:0000256" key="3">
    <source>
        <dbReference type="ARBA" id="ARBA00023125"/>
    </source>
</evidence>
<dbReference type="Pfam" id="PF13977">
    <property type="entry name" value="TetR_C_6"/>
    <property type="match status" value="1"/>
</dbReference>
<dbReference type="GeneID" id="91345405"/>
<evidence type="ECO:0000313" key="8">
    <source>
        <dbReference type="EMBL" id="WUX51816.1"/>
    </source>
</evidence>
<proteinExistence type="predicted"/>
<dbReference type="InterPro" id="IPR036271">
    <property type="entry name" value="Tet_transcr_reg_TetR-rel_C_sf"/>
</dbReference>
<dbReference type="PRINTS" id="PR00455">
    <property type="entry name" value="HTHTETR"/>
</dbReference>
<dbReference type="PROSITE" id="PS50977">
    <property type="entry name" value="HTH_TETR_2"/>
    <property type="match status" value="1"/>
</dbReference>
<dbReference type="PANTHER" id="PTHR30055">
    <property type="entry name" value="HTH-TYPE TRANSCRIPTIONAL REGULATOR RUTR"/>
    <property type="match status" value="1"/>
</dbReference>
<feature type="domain" description="HTH tetR-type" evidence="7">
    <location>
        <begin position="22"/>
        <end position="82"/>
    </location>
</feature>
<keyword evidence="9" id="KW-1185">Reference proteome</keyword>
<dbReference type="InterPro" id="IPR050109">
    <property type="entry name" value="HTH-type_TetR-like_transc_reg"/>
</dbReference>
<evidence type="ECO:0000259" key="7">
    <source>
        <dbReference type="PROSITE" id="PS50977"/>
    </source>
</evidence>
<dbReference type="RefSeq" id="WP_023538088.1">
    <property type="nucleotide sequence ID" value="NZ_CP108849.2"/>
</dbReference>
<evidence type="ECO:0000313" key="9">
    <source>
        <dbReference type="Proteomes" id="UP001432209"/>
    </source>
</evidence>
<accession>A0ABZ2A059</accession>
<evidence type="ECO:0000256" key="1">
    <source>
        <dbReference type="ARBA" id="ARBA00022491"/>
    </source>
</evidence>
<dbReference type="SUPFAM" id="SSF46689">
    <property type="entry name" value="Homeodomain-like"/>
    <property type="match status" value="1"/>
</dbReference>
<keyword evidence="2" id="KW-0805">Transcription regulation</keyword>
<keyword evidence="3 5" id="KW-0238">DNA-binding</keyword>
<reference evidence="8" key="1">
    <citation type="submission" date="2022-10" db="EMBL/GenBank/DDBJ databases">
        <title>The complete genomes of actinobacterial strains from the NBC collection.</title>
        <authorList>
            <person name="Joergensen T.S."/>
            <person name="Alvarez Arevalo M."/>
            <person name="Sterndorff E.B."/>
            <person name="Faurdal D."/>
            <person name="Vuksanovic O."/>
            <person name="Mourched A.-S."/>
            <person name="Charusanti P."/>
            <person name="Shaw S."/>
            <person name="Blin K."/>
            <person name="Weber T."/>
        </authorList>
    </citation>
    <scope>NUCLEOTIDE SEQUENCE</scope>
    <source>
        <strain evidence="8">NBC_01432</strain>
    </source>
</reference>
<feature type="region of interest" description="Disordered" evidence="6">
    <location>
        <begin position="1"/>
        <end position="25"/>
    </location>
</feature>
<feature type="compositionally biased region" description="Basic and acidic residues" evidence="6">
    <location>
        <begin position="1"/>
        <end position="18"/>
    </location>
</feature>
<evidence type="ECO:0000256" key="6">
    <source>
        <dbReference type="SAM" id="MobiDB-lite"/>
    </source>
</evidence>
<evidence type="ECO:0000256" key="2">
    <source>
        <dbReference type="ARBA" id="ARBA00023015"/>
    </source>
</evidence>
<evidence type="ECO:0000256" key="5">
    <source>
        <dbReference type="PROSITE-ProRule" id="PRU00335"/>
    </source>
</evidence>
<organism evidence="8 9">
    <name type="scientific">Streptomyces niveus</name>
    <name type="common">Streptomyces spheroides</name>
    <dbReference type="NCBI Taxonomy" id="193462"/>
    <lineage>
        <taxon>Bacteria</taxon>
        <taxon>Bacillati</taxon>
        <taxon>Actinomycetota</taxon>
        <taxon>Actinomycetes</taxon>
        <taxon>Kitasatosporales</taxon>
        <taxon>Streptomycetaceae</taxon>
        <taxon>Streptomyces</taxon>
    </lineage>
</organism>
<protein>
    <submittedName>
        <fullName evidence="8">TetR/AcrR family transcriptional regulator</fullName>
    </submittedName>
</protein>
<dbReference type="InterPro" id="IPR039538">
    <property type="entry name" value="BetI_C"/>
</dbReference>
<keyword evidence="1" id="KW-0678">Repressor</keyword>
<dbReference type="InterPro" id="IPR009057">
    <property type="entry name" value="Homeodomain-like_sf"/>
</dbReference>
<dbReference type="Gene3D" id="1.10.357.10">
    <property type="entry name" value="Tetracycline Repressor, domain 2"/>
    <property type="match status" value="1"/>
</dbReference>
<dbReference type="InterPro" id="IPR001647">
    <property type="entry name" value="HTH_TetR"/>
</dbReference>
<name>A0ABZ2A059_STRNV</name>
<dbReference type="Pfam" id="PF00440">
    <property type="entry name" value="TetR_N"/>
    <property type="match status" value="1"/>
</dbReference>